<feature type="transmembrane region" description="Helical" evidence="11">
    <location>
        <begin position="376"/>
        <end position="394"/>
    </location>
</feature>
<evidence type="ECO:0000256" key="3">
    <source>
        <dbReference type="ARBA" id="ARBA00022692"/>
    </source>
</evidence>
<proteinExistence type="predicted"/>
<keyword evidence="14" id="KW-1185">Reference proteome</keyword>
<dbReference type="OrthoDB" id="1898716at2759"/>
<keyword evidence="3 11" id="KW-0812">Transmembrane</keyword>
<dbReference type="PROSITE" id="PS00350">
    <property type="entry name" value="MADS_BOX_1"/>
    <property type="match status" value="1"/>
</dbReference>
<evidence type="ECO:0000256" key="4">
    <source>
        <dbReference type="ARBA" id="ARBA00022989"/>
    </source>
</evidence>
<sequence>MGRVKLQIKRIENNTNRQVTFSKRRNGLIKKAYELSILCDIDIALIMFSPSGRLSHFSGRRRIEDVLARYVNLPENDRGGVIQNREFLIRTLKKLKCENDMAALANSNIFDPYQMVLSISPTVVNSNVEELQQEIGRYQQQLQLSEQRLRFLEPDPLGFTSMSDLESCEKFVMEALQRVTARKEYLLSNHLSSYDPSASSMQMYLQPQQERLPDPYGSEMVQWVPEGATNSGHQIFVGPDPLMDLREHGIYESMAPQGMGLPVDPCTAGCHVSGQHEASWHQAYTSTELLSALIPSPPYPLIQHPMAPTELPTMVPQEQLEATAACSHLPVDDGGASNNTYDGNAAPVNVFTEKTDIVSVMKSVWGSVHLGWKWQTILLGTAFLAFLLSANYIVRSRSGEEEEEEELVLGACHCPTDLCHPVQIDAAAIGRAFAALKDYRSDGNKEMVALGSMNVVCSMTSCYVATGSFSRSAFDYMAGWLPNMAMSATVFLPLLLITPVFKYTPSAILASIIISAVICHVDYQAALLIWKIDKLDFVACTGACLGVMFVSVETGLLIAVCISFVKIPHQATRPRIALLGNLP</sequence>
<evidence type="ECO:0000256" key="10">
    <source>
        <dbReference type="ARBA" id="ARBA00023242"/>
    </source>
</evidence>
<feature type="transmembrane region" description="Helical" evidence="11">
    <location>
        <begin position="478"/>
        <end position="501"/>
    </location>
</feature>
<evidence type="ECO:0000256" key="11">
    <source>
        <dbReference type="SAM" id="Phobius"/>
    </source>
</evidence>
<dbReference type="GO" id="GO:0016020">
    <property type="term" value="C:membrane"/>
    <property type="evidence" value="ECO:0007669"/>
    <property type="project" value="UniProtKB-SubCell"/>
</dbReference>
<name>A0A9E7I0Y8_9LILI</name>
<evidence type="ECO:0000313" key="14">
    <source>
        <dbReference type="Proteomes" id="UP001055439"/>
    </source>
</evidence>
<dbReference type="Pfam" id="PF00916">
    <property type="entry name" value="Sulfate_transp"/>
    <property type="match status" value="1"/>
</dbReference>
<dbReference type="GO" id="GO:0055085">
    <property type="term" value="P:transmembrane transport"/>
    <property type="evidence" value="ECO:0007669"/>
    <property type="project" value="InterPro"/>
</dbReference>
<protein>
    <submittedName>
        <fullName evidence="13">STAS domain</fullName>
    </submittedName>
</protein>
<dbReference type="InterPro" id="IPR036879">
    <property type="entry name" value="TF_MADSbox_sf"/>
</dbReference>
<feature type="transmembrane region" description="Helical" evidence="11">
    <location>
        <begin position="507"/>
        <end position="530"/>
    </location>
</feature>
<dbReference type="EMBL" id="CP097510">
    <property type="protein sequence ID" value="URE39537.1"/>
    <property type="molecule type" value="Genomic_DNA"/>
</dbReference>
<dbReference type="InterPro" id="IPR011547">
    <property type="entry name" value="SLC26A/SulP_dom"/>
</dbReference>
<evidence type="ECO:0000256" key="9">
    <source>
        <dbReference type="ARBA" id="ARBA00023163"/>
    </source>
</evidence>
<keyword evidence="9" id="KW-0804">Transcription</keyword>
<keyword evidence="6" id="KW-0175">Coiled coil</keyword>
<feature type="transmembrane region" description="Helical" evidence="11">
    <location>
        <begin position="537"/>
        <end position="565"/>
    </location>
</feature>
<comment type="subcellular location">
    <subcellularLocation>
        <location evidence="2">Membrane</location>
        <topology evidence="2">Multi-pass membrane protein</topology>
    </subcellularLocation>
    <subcellularLocation>
        <location evidence="1">Nucleus</location>
    </subcellularLocation>
</comment>
<dbReference type="Pfam" id="PF00319">
    <property type="entry name" value="SRF-TF"/>
    <property type="match status" value="1"/>
</dbReference>
<dbReference type="FunFam" id="3.40.1810.10:FF:000014">
    <property type="entry name" value="MADS-box transcription factor 41"/>
    <property type="match status" value="1"/>
</dbReference>
<evidence type="ECO:0000259" key="12">
    <source>
        <dbReference type="PROSITE" id="PS00350"/>
    </source>
</evidence>
<dbReference type="SMART" id="SM00432">
    <property type="entry name" value="MADS"/>
    <property type="match status" value="1"/>
</dbReference>
<evidence type="ECO:0000256" key="7">
    <source>
        <dbReference type="ARBA" id="ARBA00023125"/>
    </source>
</evidence>
<dbReference type="GO" id="GO:0010152">
    <property type="term" value="P:pollen maturation"/>
    <property type="evidence" value="ECO:0007669"/>
    <property type="project" value="UniProtKB-ARBA"/>
</dbReference>
<dbReference type="InterPro" id="IPR001902">
    <property type="entry name" value="SLC26A/SulP_fam"/>
</dbReference>
<dbReference type="InterPro" id="IPR002100">
    <property type="entry name" value="TF_MADSbox"/>
</dbReference>
<evidence type="ECO:0000256" key="5">
    <source>
        <dbReference type="ARBA" id="ARBA00023015"/>
    </source>
</evidence>
<dbReference type="GO" id="GO:0080092">
    <property type="term" value="P:regulation of pollen tube growth"/>
    <property type="evidence" value="ECO:0007669"/>
    <property type="project" value="UniProtKB-ARBA"/>
</dbReference>
<evidence type="ECO:0000313" key="13">
    <source>
        <dbReference type="EMBL" id="URE39537.1"/>
    </source>
</evidence>
<dbReference type="PRINTS" id="PR00404">
    <property type="entry name" value="MADSDOMAIN"/>
</dbReference>
<accession>A0A9E7I0Y8</accession>
<feature type="non-terminal residue" evidence="13">
    <location>
        <position position="583"/>
    </location>
</feature>
<gene>
    <name evidence="13" type="ORF">MUK42_07231</name>
</gene>
<dbReference type="InterPro" id="IPR033896">
    <property type="entry name" value="MEF2-like_N"/>
</dbReference>
<organism evidence="13 14">
    <name type="scientific">Musa troglodytarum</name>
    <name type="common">fe'i banana</name>
    <dbReference type="NCBI Taxonomy" id="320322"/>
    <lineage>
        <taxon>Eukaryota</taxon>
        <taxon>Viridiplantae</taxon>
        <taxon>Streptophyta</taxon>
        <taxon>Embryophyta</taxon>
        <taxon>Tracheophyta</taxon>
        <taxon>Spermatophyta</taxon>
        <taxon>Magnoliopsida</taxon>
        <taxon>Liliopsida</taxon>
        <taxon>Zingiberales</taxon>
        <taxon>Musaceae</taxon>
        <taxon>Musa</taxon>
    </lineage>
</organism>
<dbReference type="Gene3D" id="3.40.1810.10">
    <property type="entry name" value="Transcription factor, MADS-box"/>
    <property type="match status" value="1"/>
</dbReference>
<keyword evidence="8 11" id="KW-0472">Membrane</keyword>
<dbReference type="SUPFAM" id="SSF55455">
    <property type="entry name" value="SRF-like"/>
    <property type="match status" value="1"/>
</dbReference>
<dbReference type="PANTHER" id="PTHR11814">
    <property type="entry name" value="SULFATE TRANSPORTER"/>
    <property type="match status" value="1"/>
</dbReference>
<dbReference type="Proteomes" id="UP001055439">
    <property type="component" value="Chromosome 8"/>
</dbReference>
<dbReference type="GO" id="GO:0046983">
    <property type="term" value="F:protein dimerization activity"/>
    <property type="evidence" value="ECO:0007669"/>
    <property type="project" value="InterPro"/>
</dbReference>
<feature type="transmembrane region" description="Helical" evidence="11">
    <location>
        <begin position="447"/>
        <end position="466"/>
    </location>
</feature>
<evidence type="ECO:0000256" key="2">
    <source>
        <dbReference type="ARBA" id="ARBA00004141"/>
    </source>
</evidence>
<keyword evidence="5" id="KW-0805">Transcription regulation</keyword>
<dbReference type="CDD" id="cd00265">
    <property type="entry name" value="MADS_MEF2_like"/>
    <property type="match status" value="1"/>
</dbReference>
<keyword evidence="10" id="KW-0539">Nucleus</keyword>
<keyword evidence="7" id="KW-0238">DNA-binding</keyword>
<dbReference type="GO" id="GO:0005634">
    <property type="term" value="C:nucleus"/>
    <property type="evidence" value="ECO:0007669"/>
    <property type="project" value="UniProtKB-SubCell"/>
</dbReference>
<evidence type="ECO:0000256" key="1">
    <source>
        <dbReference type="ARBA" id="ARBA00004123"/>
    </source>
</evidence>
<evidence type="ECO:0000256" key="8">
    <source>
        <dbReference type="ARBA" id="ARBA00023136"/>
    </source>
</evidence>
<evidence type="ECO:0000256" key="6">
    <source>
        <dbReference type="ARBA" id="ARBA00023054"/>
    </source>
</evidence>
<keyword evidence="4 11" id="KW-1133">Transmembrane helix</keyword>
<dbReference type="GO" id="GO:0000977">
    <property type="term" value="F:RNA polymerase II transcription regulatory region sequence-specific DNA binding"/>
    <property type="evidence" value="ECO:0007669"/>
    <property type="project" value="InterPro"/>
</dbReference>
<dbReference type="AlphaFoldDB" id="A0A9E7I0Y8"/>
<reference evidence="13" key="1">
    <citation type="submission" date="2022-05" db="EMBL/GenBank/DDBJ databases">
        <title>The Musa troglodytarum L. genome provides insights into the mechanism of non-climacteric behaviour and enrichment of carotenoids.</title>
        <authorList>
            <person name="Wang J."/>
        </authorList>
    </citation>
    <scope>NUCLEOTIDE SEQUENCE</scope>
    <source>
        <tissue evidence="13">Leaf</tissue>
    </source>
</reference>
<feature type="domain" description="MADS-box" evidence="12">
    <location>
        <begin position="3"/>
        <end position="57"/>
    </location>
</feature>
<dbReference type="GO" id="GO:0045944">
    <property type="term" value="P:positive regulation of transcription by RNA polymerase II"/>
    <property type="evidence" value="ECO:0007669"/>
    <property type="project" value="InterPro"/>
</dbReference>